<dbReference type="InterPro" id="IPR011330">
    <property type="entry name" value="Glyco_hydro/deAcase_b/a-brl"/>
</dbReference>
<dbReference type="Pfam" id="PF03746">
    <property type="entry name" value="LamB_YcsF"/>
    <property type="match status" value="1"/>
</dbReference>
<organism evidence="1 2">
    <name type="scientific">Agrilutibacter niabensis</name>
    <dbReference type="NCBI Taxonomy" id="380628"/>
    <lineage>
        <taxon>Bacteria</taxon>
        <taxon>Pseudomonadati</taxon>
        <taxon>Pseudomonadota</taxon>
        <taxon>Gammaproteobacteria</taxon>
        <taxon>Lysobacterales</taxon>
        <taxon>Lysobacteraceae</taxon>
        <taxon>Agrilutibacter</taxon>
    </lineage>
</organism>
<dbReference type="Gene3D" id="3.20.20.370">
    <property type="entry name" value="Glycoside hydrolase/deacetylase"/>
    <property type="match status" value="1"/>
</dbReference>
<dbReference type="RefSeq" id="WP_310053269.1">
    <property type="nucleotide sequence ID" value="NZ_JAVDVW010000001.1"/>
</dbReference>
<dbReference type="InterPro" id="IPR005501">
    <property type="entry name" value="LamB/YcsF/PxpA-like"/>
</dbReference>
<dbReference type="Proteomes" id="UP001267878">
    <property type="component" value="Unassembled WGS sequence"/>
</dbReference>
<comment type="caution">
    <text evidence="1">The sequence shown here is derived from an EMBL/GenBank/DDBJ whole genome shotgun (WGS) entry which is preliminary data.</text>
</comment>
<dbReference type="NCBIfam" id="NF003816">
    <property type="entry name" value="PRK05406.1-5"/>
    <property type="match status" value="1"/>
</dbReference>
<reference evidence="1 2" key="1">
    <citation type="submission" date="2023-07" db="EMBL/GenBank/DDBJ databases">
        <title>Sorghum-associated microbial communities from plants grown in Nebraska, USA.</title>
        <authorList>
            <person name="Schachtman D."/>
        </authorList>
    </citation>
    <scope>NUCLEOTIDE SEQUENCE [LARGE SCALE GENOMIC DNA]</scope>
    <source>
        <strain evidence="1 2">BE187</strain>
    </source>
</reference>
<protein>
    <submittedName>
        <fullName evidence="1">UPF0271 protein</fullName>
    </submittedName>
</protein>
<keyword evidence="2" id="KW-1185">Reference proteome</keyword>
<dbReference type="PANTHER" id="PTHR30292">
    <property type="entry name" value="UNCHARACTERIZED PROTEIN YBGL-RELATED"/>
    <property type="match status" value="1"/>
</dbReference>
<dbReference type="CDD" id="cd10787">
    <property type="entry name" value="LamB_YcsF_like"/>
    <property type="match status" value="1"/>
</dbReference>
<accession>A0ABU1VNP5</accession>
<dbReference type="NCBIfam" id="NF003814">
    <property type="entry name" value="PRK05406.1-3"/>
    <property type="match status" value="1"/>
</dbReference>
<proteinExistence type="predicted"/>
<gene>
    <name evidence="1" type="ORF">J2X04_001447</name>
</gene>
<dbReference type="PROSITE" id="PS51257">
    <property type="entry name" value="PROKAR_LIPOPROTEIN"/>
    <property type="match status" value="1"/>
</dbReference>
<dbReference type="SUPFAM" id="SSF88713">
    <property type="entry name" value="Glycoside hydrolase/deacetylase"/>
    <property type="match status" value="1"/>
</dbReference>
<sequence length="249" mass="26371">MRIDFNCDLGEGCGDDAAIIPLITSASIACGGHAGDEATMRTTLRLCREHGVAAGAHPGYPDRENFGRHEMPLAAARIGELVEHQLATLAGIAASENMRLAHVKPHGALYNLAARDRSVAEAIAGAIVRFDPQLVLFGLSGSRLTAAGEAAGLRVAHEVFAERRYEADGTLTPRSRGDAVIHYLDETIAQVRGFVRDGSVTARTGERLALRADTLCLHGDRADAAAFARSIRDALESDGIRILPVGESA</sequence>
<dbReference type="EMBL" id="JAVDVW010000001">
    <property type="protein sequence ID" value="MDR7099100.1"/>
    <property type="molecule type" value="Genomic_DNA"/>
</dbReference>
<evidence type="ECO:0000313" key="1">
    <source>
        <dbReference type="EMBL" id="MDR7099100.1"/>
    </source>
</evidence>
<dbReference type="PANTHER" id="PTHR30292:SF0">
    <property type="entry name" value="5-OXOPROLINASE SUBUNIT A"/>
    <property type="match status" value="1"/>
</dbReference>
<evidence type="ECO:0000313" key="2">
    <source>
        <dbReference type="Proteomes" id="UP001267878"/>
    </source>
</evidence>
<name>A0ABU1VNP5_9GAMM</name>